<gene>
    <name evidence="1" type="ORF">ABV298_02265</name>
</gene>
<dbReference type="SUPFAM" id="SSF51182">
    <property type="entry name" value="RmlC-like cupins"/>
    <property type="match status" value="1"/>
</dbReference>
<accession>A0AAU8FNC7</accession>
<dbReference type="EMBL" id="CP159289">
    <property type="protein sequence ID" value="XCH25276.1"/>
    <property type="molecule type" value="Genomic_DNA"/>
</dbReference>
<dbReference type="InterPro" id="IPR014710">
    <property type="entry name" value="RmlC-like_jellyroll"/>
</dbReference>
<dbReference type="PANTHER" id="PTHR36448">
    <property type="entry name" value="BLR7373 PROTEIN"/>
    <property type="match status" value="1"/>
</dbReference>
<sequence length="169" mass="18498">MDTTQPHIYHFNDDGSIPNNKLPLLVYHGVSGLTGHEGATWFEKRFAANNWTNSWRNGVFPYHHYHSITHEVLGVYAGNALLHMGGENGEKLHVRAGDVVVIPAGVGHKKLEASADFAVVGAYPDGRDYDILRGEPGDRPRALENIAKVPVPGLDPIMGAKEGLSKIWV</sequence>
<dbReference type="RefSeq" id="WP_353720579.1">
    <property type="nucleotide sequence ID" value="NZ_CP159289.1"/>
</dbReference>
<dbReference type="Gene3D" id="2.60.120.10">
    <property type="entry name" value="Jelly Rolls"/>
    <property type="match status" value="1"/>
</dbReference>
<dbReference type="AlphaFoldDB" id="A0AAU8FNC7"/>
<proteinExistence type="predicted"/>
<organism evidence="1">
    <name type="scientific">Dyadobacter sp. 676</name>
    <dbReference type="NCBI Taxonomy" id="3088362"/>
    <lineage>
        <taxon>Bacteria</taxon>
        <taxon>Pseudomonadati</taxon>
        <taxon>Bacteroidota</taxon>
        <taxon>Cytophagia</taxon>
        <taxon>Cytophagales</taxon>
        <taxon>Spirosomataceae</taxon>
        <taxon>Dyadobacter</taxon>
    </lineage>
</organism>
<reference evidence="1" key="1">
    <citation type="submission" date="2024-06" db="EMBL/GenBank/DDBJ databases">
        <title>Sequencing and assembly of the genome of Dyadobacter sp. strain 676, a symbiont of Cyamopsis tetragonoloba.</title>
        <authorList>
            <person name="Guro P."/>
            <person name="Sazanova A."/>
            <person name="Kuznetsova I."/>
            <person name="Belimov A."/>
            <person name="Safronova V."/>
        </authorList>
    </citation>
    <scope>NUCLEOTIDE SEQUENCE</scope>
    <source>
        <strain evidence="1">676</strain>
    </source>
</reference>
<name>A0AAU8FNC7_9BACT</name>
<dbReference type="InterPro" id="IPR011051">
    <property type="entry name" value="RmlC_Cupin_sf"/>
</dbReference>
<dbReference type="InterPro" id="IPR047121">
    <property type="entry name" value="YjiB-like"/>
</dbReference>
<dbReference type="CDD" id="cd02219">
    <property type="entry name" value="cupin_YjlB-like"/>
    <property type="match status" value="1"/>
</dbReference>
<dbReference type="InterPro" id="IPR014500">
    <property type="entry name" value="UCP019307_cupin"/>
</dbReference>
<protein>
    <submittedName>
        <fullName evidence="1">Cupin</fullName>
    </submittedName>
</protein>
<dbReference type="PANTHER" id="PTHR36448:SF2">
    <property type="entry name" value="CUPIN TYPE-1 DOMAIN-CONTAINING PROTEIN"/>
    <property type="match status" value="1"/>
</dbReference>
<dbReference type="PIRSF" id="PIRSF019307">
    <property type="entry name" value="UCP019307"/>
    <property type="match status" value="1"/>
</dbReference>
<evidence type="ECO:0000313" key="1">
    <source>
        <dbReference type="EMBL" id="XCH25276.1"/>
    </source>
</evidence>